<dbReference type="PANTHER" id="PTHR10094:SF25">
    <property type="entry name" value="SCP2 STEROL-BINDING DOMAIN-CONTAINING PROTEIN 1"/>
    <property type="match status" value="1"/>
</dbReference>
<proteinExistence type="predicted"/>
<evidence type="ECO:0000313" key="2">
    <source>
        <dbReference type="EMBL" id="QDG54416.1"/>
    </source>
</evidence>
<dbReference type="Pfam" id="PF02036">
    <property type="entry name" value="SCP2"/>
    <property type="match status" value="1"/>
</dbReference>
<accession>A0A4Y6Q1G3</accession>
<dbReference type="Gene3D" id="3.30.1050.10">
    <property type="entry name" value="SCP2 sterol-binding domain"/>
    <property type="match status" value="1"/>
</dbReference>
<accession>A0A5B8YFS9</accession>
<dbReference type="GO" id="GO:0005829">
    <property type="term" value="C:cytosol"/>
    <property type="evidence" value="ECO:0007669"/>
    <property type="project" value="TreeGrafter"/>
</dbReference>
<dbReference type="InterPro" id="IPR003033">
    <property type="entry name" value="SCP2_sterol-bd_dom"/>
</dbReference>
<name>A0A4Y6Q1G3_PERCE</name>
<evidence type="ECO:0000259" key="1">
    <source>
        <dbReference type="Pfam" id="PF02036"/>
    </source>
</evidence>
<dbReference type="PANTHER" id="PTHR10094">
    <property type="entry name" value="STEROL CARRIER PROTEIN 2 SCP-2 FAMILY PROTEIN"/>
    <property type="match status" value="1"/>
</dbReference>
<feature type="domain" description="SCP2" evidence="1">
    <location>
        <begin position="16"/>
        <end position="106"/>
    </location>
</feature>
<dbReference type="SUPFAM" id="SSF55718">
    <property type="entry name" value="SCP-like"/>
    <property type="match status" value="1"/>
</dbReference>
<gene>
    <name evidence="2" type="ORF">FIV42_27830</name>
</gene>
<dbReference type="InterPro" id="IPR036527">
    <property type="entry name" value="SCP2_sterol-bd_dom_sf"/>
</dbReference>
<evidence type="ECO:0000313" key="3">
    <source>
        <dbReference type="Proteomes" id="UP000315995"/>
    </source>
</evidence>
<keyword evidence="3" id="KW-1185">Reference proteome</keyword>
<sequence length="107" mass="11816">MATAQEIFSETLPNKLEGNEKIQSINSVYQFNITGDDGGSWTVDFTKDGDYVSEGESDDADVTIEMKDSDFVDMWEGKLPGPQAFMMGKIKIQGDMGLAMKLQTFMG</sequence>
<dbReference type="EMBL" id="CP041186">
    <property type="protein sequence ID" value="QDG54416.1"/>
    <property type="molecule type" value="Genomic_DNA"/>
</dbReference>
<protein>
    <submittedName>
        <fullName evidence="2">SCP2 sterol-binding domain-containing protein</fullName>
    </submittedName>
</protein>
<dbReference type="OrthoDB" id="5521228at2"/>
<reference evidence="2 3" key="1">
    <citation type="submission" date="2019-06" db="EMBL/GenBank/DDBJ databases">
        <title>Persicimonas caeni gen. nov., sp. nov., a predatory bacterium isolated from solar saltern.</title>
        <authorList>
            <person name="Wang S."/>
        </authorList>
    </citation>
    <scope>NUCLEOTIDE SEQUENCE [LARGE SCALE GENOMIC DNA]</scope>
    <source>
        <strain evidence="2 3">YN101</strain>
    </source>
</reference>
<organism evidence="2 3">
    <name type="scientific">Persicimonas caeni</name>
    <dbReference type="NCBI Taxonomy" id="2292766"/>
    <lineage>
        <taxon>Bacteria</taxon>
        <taxon>Deltaproteobacteria</taxon>
        <taxon>Bradymonadales</taxon>
        <taxon>Bradymonadaceae</taxon>
        <taxon>Persicimonas</taxon>
    </lineage>
</organism>
<dbReference type="AlphaFoldDB" id="A0A4Y6Q1G3"/>
<dbReference type="Proteomes" id="UP000315995">
    <property type="component" value="Chromosome"/>
</dbReference>
<dbReference type="RefSeq" id="WP_141200860.1">
    <property type="nucleotide sequence ID" value="NZ_CP041186.1"/>
</dbReference>